<dbReference type="GO" id="GO:0016655">
    <property type="term" value="F:oxidoreductase activity, acting on NAD(P)H, quinone or similar compound as acceptor"/>
    <property type="evidence" value="ECO:0007669"/>
    <property type="project" value="InterPro"/>
</dbReference>
<dbReference type="PANTHER" id="PTHR35515:SF1">
    <property type="entry name" value="NAD(P)H-QUINONE OXIDOREDUCTASE SUBUNIT N, CHLOROPLASTIC"/>
    <property type="match status" value="1"/>
</dbReference>
<organism evidence="7 8">
    <name type="scientific">Dendrobium catenatum</name>
    <dbReference type="NCBI Taxonomy" id="906689"/>
    <lineage>
        <taxon>Eukaryota</taxon>
        <taxon>Viridiplantae</taxon>
        <taxon>Streptophyta</taxon>
        <taxon>Embryophyta</taxon>
        <taxon>Tracheophyta</taxon>
        <taxon>Spermatophyta</taxon>
        <taxon>Magnoliopsida</taxon>
        <taxon>Liliopsida</taxon>
        <taxon>Asparagales</taxon>
        <taxon>Orchidaceae</taxon>
        <taxon>Epidendroideae</taxon>
        <taxon>Malaxideae</taxon>
        <taxon>Dendrobiinae</taxon>
        <taxon>Dendrobium</taxon>
    </lineage>
</organism>
<name>A0A2I0VP24_9ASPA</name>
<keyword evidence="1" id="KW-0874">Quinone</keyword>
<keyword evidence="5" id="KW-0520">NAD</keyword>
<dbReference type="Proteomes" id="UP000233837">
    <property type="component" value="Unassembled WGS sequence"/>
</dbReference>
<evidence type="ECO:0000313" key="7">
    <source>
        <dbReference type="EMBL" id="PKU65150.1"/>
    </source>
</evidence>
<reference evidence="7 8" key="1">
    <citation type="journal article" date="2016" name="Sci. Rep.">
        <title>The Dendrobium catenatum Lindl. genome sequence provides insights into polysaccharide synthase, floral development and adaptive evolution.</title>
        <authorList>
            <person name="Zhang G.Q."/>
            <person name="Xu Q."/>
            <person name="Bian C."/>
            <person name="Tsai W.C."/>
            <person name="Yeh C.M."/>
            <person name="Liu K.W."/>
            <person name="Yoshida K."/>
            <person name="Zhang L.S."/>
            <person name="Chang S.B."/>
            <person name="Chen F."/>
            <person name="Shi Y."/>
            <person name="Su Y.Y."/>
            <person name="Zhang Y.Q."/>
            <person name="Chen L.J."/>
            <person name="Yin Y."/>
            <person name="Lin M."/>
            <person name="Huang H."/>
            <person name="Deng H."/>
            <person name="Wang Z.W."/>
            <person name="Zhu S.L."/>
            <person name="Zhao X."/>
            <person name="Deng C."/>
            <person name="Niu S.C."/>
            <person name="Huang J."/>
            <person name="Wang M."/>
            <person name="Liu G.H."/>
            <person name="Yang H.J."/>
            <person name="Xiao X.J."/>
            <person name="Hsiao Y.Y."/>
            <person name="Wu W.L."/>
            <person name="Chen Y.Y."/>
            <person name="Mitsuda N."/>
            <person name="Ohme-Takagi M."/>
            <person name="Luo Y.B."/>
            <person name="Van de Peer Y."/>
            <person name="Liu Z.J."/>
        </authorList>
    </citation>
    <scope>NUCLEOTIDE SEQUENCE [LARGE SCALE GENOMIC DNA]</scope>
    <source>
        <tissue evidence="7">The whole plant</tissue>
    </source>
</reference>
<keyword evidence="2" id="KW-0521">NADP</keyword>
<gene>
    <name evidence="7" type="ORF">MA16_Dca004766</name>
</gene>
<dbReference type="GO" id="GO:0016020">
    <property type="term" value="C:membrane"/>
    <property type="evidence" value="ECO:0007669"/>
    <property type="project" value="InterPro"/>
</dbReference>
<keyword evidence="6" id="KW-0472">Membrane</keyword>
<evidence type="ECO:0000313" key="8">
    <source>
        <dbReference type="Proteomes" id="UP000233837"/>
    </source>
</evidence>
<dbReference type="EMBL" id="KZ503378">
    <property type="protein sequence ID" value="PKU65150.1"/>
    <property type="molecule type" value="Genomic_DNA"/>
</dbReference>
<sequence length="222" mass="25161">MLDRQTDSAIASGTSSALRIYILFDQIGLFDMVLQISKEDDLNHDRNSLNLLSLGRGLCYRAGLSDLIGGDLLRPDLRQWLEDVERHKALVVYTPHEGGFEGRYLTRMRYQGYQFLDPSAGGLGDPESTSLRSTAIRIPHLGKQPIARWYFPPEVDYRLSLMPPETKGLVLWIIEANVDFFPSIIIPFNPPSWFSAIRFIGACYIWISFGDPINILKLSNIL</sequence>
<proteinExistence type="predicted"/>
<dbReference type="Pfam" id="PF11909">
    <property type="entry name" value="NdhN"/>
    <property type="match status" value="1"/>
</dbReference>
<dbReference type="PANTHER" id="PTHR35515">
    <property type="entry name" value="NAD(P)H-QUINONE OXIDOREDUCTASE SUBUNIT N, CHLOROPLASTIC"/>
    <property type="match status" value="1"/>
</dbReference>
<evidence type="ECO:0000256" key="5">
    <source>
        <dbReference type="ARBA" id="ARBA00023027"/>
    </source>
</evidence>
<keyword evidence="8" id="KW-1185">Reference proteome</keyword>
<dbReference type="GO" id="GO:0048038">
    <property type="term" value="F:quinone binding"/>
    <property type="evidence" value="ECO:0007669"/>
    <property type="project" value="UniProtKB-KW"/>
</dbReference>
<evidence type="ECO:0000256" key="4">
    <source>
        <dbReference type="ARBA" id="ARBA00022967"/>
    </source>
</evidence>
<dbReference type="STRING" id="906689.A0A2I0VP24"/>
<keyword evidence="4" id="KW-1278">Translocase</keyword>
<keyword evidence="3" id="KW-0618">Plastoquinone</keyword>
<evidence type="ECO:0000256" key="1">
    <source>
        <dbReference type="ARBA" id="ARBA00022719"/>
    </source>
</evidence>
<evidence type="ECO:0000256" key="3">
    <source>
        <dbReference type="ARBA" id="ARBA00022957"/>
    </source>
</evidence>
<protein>
    <submittedName>
        <fullName evidence="7">Uncharacterized protein</fullName>
    </submittedName>
</protein>
<dbReference type="AlphaFoldDB" id="A0A2I0VP24"/>
<accession>A0A2I0VP24</accession>
<evidence type="ECO:0000256" key="6">
    <source>
        <dbReference type="ARBA" id="ARBA00023136"/>
    </source>
</evidence>
<evidence type="ECO:0000256" key="2">
    <source>
        <dbReference type="ARBA" id="ARBA00022857"/>
    </source>
</evidence>
<reference evidence="7 8" key="2">
    <citation type="journal article" date="2017" name="Nature">
        <title>The Apostasia genome and the evolution of orchids.</title>
        <authorList>
            <person name="Zhang G.Q."/>
            <person name="Liu K.W."/>
            <person name="Li Z."/>
            <person name="Lohaus R."/>
            <person name="Hsiao Y.Y."/>
            <person name="Niu S.C."/>
            <person name="Wang J.Y."/>
            <person name="Lin Y.C."/>
            <person name="Xu Q."/>
            <person name="Chen L.J."/>
            <person name="Yoshida K."/>
            <person name="Fujiwara S."/>
            <person name="Wang Z.W."/>
            <person name="Zhang Y.Q."/>
            <person name="Mitsuda N."/>
            <person name="Wang M."/>
            <person name="Liu G.H."/>
            <person name="Pecoraro L."/>
            <person name="Huang H.X."/>
            <person name="Xiao X.J."/>
            <person name="Lin M."/>
            <person name="Wu X.Y."/>
            <person name="Wu W.L."/>
            <person name="Chen Y.Y."/>
            <person name="Chang S.B."/>
            <person name="Sakamoto S."/>
            <person name="Ohme-Takagi M."/>
            <person name="Yagi M."/>
            <person name="Zeng S.J."/>
            <person name="Shen C.Y."/>
            <person name="Yeh C.M."/>
            <person name="Luo Y.B."/>
            <person name="Tsai W.C."/>
            <person name="Van de Peer Y."/>
            <person name="Liu Z.J."/>
        </authorList>
    </citation>
    <scope>NUCLEOTIDE SEQUENCE [LARGE SCALE GENOMIC DNA]</scope>
    <source>
        <tissue evidence="7">The whole plant</tissue>
    </source>
</reference>
<dbReference type="InterPro" id="IPR020874">
    <property type="entry name" value="NAD(P)H-quinone_OxRdtase_su_N"/>
</dbReference>